<reference evidence="7" key="1">
    <citation type="submission" date="2025-08" db="UniProtKB">
        <authorList>
            <consortium name="RefSeq"/>
        </authorList>
    </citation>
    <scope>IDENTIFICATION</scope>
    <source>
        <tissue evidence="7">Total insect</tissue>
    </source>
</reference>
<evidence type="ECO:0000256" key="3">
    <source>
        <dbReference type="ARBA" id="ARBA00023295"/>
    </source>
</evidence>
<dbReference type="PANTHER" id="PTHR10353">
    <property type="entry name" value="GLYCOSYL HYDROLASE"/>
    <property type="match status" value="1"/>
</dbReference>
<dbReference type="PRINTS" id="PR00131">
    <property type="entry name" value="GLHYDRLASE1"/>
</dbReference>
<dbReference type="SUPFAM" id="SSF51445">
    <property type="entry name" value="(Trans)glycosidases"/>
    <property type="match status" value="1"/>
</dbReference>
<feature type="chain" id="PRO_5028410361" evidence="5">
    <location>
        <begin position="22"/>
        <end position="530"/>
    </location>
</feature>
<dbReference type="Pfam" id="PF00232">
    <property type="entry name" value="Glyco_hydro_1"/>
    <property type="match status" value="1"/>
</dbReference>
<dbReference type="AlphaFoldDB" id="A0A6P8YQ24"/>
<evidence type="ECO:0000256" key="4">
    <source>
        <dbReference type="RuleBase" id="RU003690"/>
    </source>
</evidence>
<gene>
    <name evidence="7" type="primary">LOC117645777</name>
</gene>
<dbReference type="InParanoid" id="A0A6P8YQ24"/>
<feature type="signal peptide" evidence="5">
    <location>
        <begin position="1"/>
        <end position="21"/>
    </location>
</feature>
<comment type="similarity">
    <text evidence="1 4">Belongs to the glycosyl hydrolase 1 family.</text>
</comment>
<dbReference type="GO" id="GO:0008422">
    <property type="term" value="F:beta-glucosidase activity"/>
    <property type="evidence" value="ECO:0007669"/>
    <property type="project" value="TreeGrafter"/>
</dbReference>
<dbReference type="Gene3D" id="3.20.20.80">
    <property type="entry name" value="Glycosidases"/>
    <property type="match status" value="1"/>
</dbReference>
<evidence type="ECO:0000256" key="2">
    <source>
        <dbReference type="ARBA" id="ARBA00022801"/>
    </source>
</evidence>
<name>A0A6P8YQ24_THRPL</name>
<dbReference type="GO" id="GO:0005975">
    <property type="term" value="P:carbohydrate metabolic process"/>
    <property type="evidence" value="ECO:0007669"/>
    <property type="project" value="InterPro"/>
</dbReference>
<sequence>MLPRRVEVLAALAWAFWAALAHCEASGGVVKLPDDFIVGSGTSSYQAEGAWNVSGKGESLFDRILHSSALTGVPNADVGADSYHRSKDDVAAARELKLRMYRFSLSWPRLLPNGWTSNVNQDGLRYYNQLIDDLQDSGIQPMVTLFHWDAPQALQDEFDGWNDDKMVDAFVAYADFAFTHFGDRVRYWTTHNEPYLFCNFLPNIAAFLAGTEIPDTAPTPAPGQEANDYKCLQRIVLSHARAYRLYQEKYAAKQHGLIGLSNFAFAPRPNSSSFADVAAVRRYNLLTLGTTFGPLVTGDYPVEVRRMVDEASEREGLGKSRLPEFSADQRAMLRGTIDFLGVNNYFGQTIAAAKRPERGSALTDAAVRVVANDVFGSHAVTAFSQMTPWSLKEAALWCWAEYRVPIFVTENGFITENSVVSLDDNIRAVYHSAYMRELVRGIEEDGVRVLGYLAWSLIDLFEWVRQYKYSYGLVHVDYAGGSLNRTLKKSSAFFKEVGETRTIPEVAASSARFSSSLLPVFAGLILLKCL</sequence>
<evidence type="ECO:0000313" key="6">
    <source>
        <dbReference type="Proteomes" id="UP000515158"/>
    </source>
</evidence>
<dbReference type="KEGG" id="tpal:117645777"/>
<dbReference type="InterPro" id="IPR001360">
    <property type="entry name" value="Glyco_hydro_1"/>
</dbReference>
<evidence type="ECO:0000313" key="7">
    <source>
        <dbReference type="RefSeq" id="XP_034242068.1"/>
    </source>
</evidence>
<dbReference type="OrthoDB" id="65569at2759"/>
<keyword evidence="5" id="KW-0732">Signal</keyword>
<accession>A0A6P8YQ24</accession>
<organism evidence="7">
    <name type="scientific">Thrips palmi</name>
    <name type="common">Melon thrips</name>
    <dbReference type="NCBI Taxonomy" id="161013"/>
    <lineage>
        <taxon>Eukaryota</taxon>
        <taxon>Metazoa</taxon>
        <taxon>Ecdysozoa</taxon>
        <taxon>Arthropoda</taxon>
        <taxon>Hexapoda</taxon>
        <taxon>Insecta</taxon>
        <taxon>Pterygota</taxon>
        <taxon>Neoptera</taxon>
        <taxon>Paraneoptera</taxon>
        <taxon>Thysanoptera</taxon>
        <taxon>Terebrantia</taxon>
        <taxon>Thripoidea</taxon>
        <taxon>Thripidae</taxon>
        <taxon>Thrips</taxon>
    </lineage>
</organism>
<keyword evidence="3" id="KW-0326">Glycosidase</keyword>
<dbReference type="InterPro" id="IPR017853">
    <property type="entry name" value="GH"/>
</dbReference>
<evidence type="ECO:0000256" key="1">
    <source>
        <dbReference type="ARBA" id="ARBA00010838"/>
    </source>
</evidence>
<proteinExistence type="inferred from homology"/>
<protein>
    <submittedName>
        <fullName evidence="7">Myrosinase 1-like isoform X1</fullName>
    </submittedName>
</protein>
<dbReference type="Proteomes" id="UP000515158">
    <property type="component" value="Unplaced"/>
</dbReference>
<keyword evidence="2" id="KW-0378">Hydrolase</keyword>
<dbReference type="PANTHER" id="PTHR10353:SF36">
    <property type="entry name" value="LP05116P"/>
    <property type="match status" value="1"/>
</dbReference>
<dbReference type="GeneID" id="117645777"/>
<keyword evidence="6" id="KW-1185">Reference proteome</keyword>
<evidence type="ECO:0000256" key="5">
    <source>
        <dbReference type="SAM" id="SignalP"/>
    </source>
</evidence>
<dbReference type="RefSeq" id="XP_034242068.1">
    <property type="nucleotide sequence ID" value="XM_034386177.1"/>
</dbReference>